<dbReference type="eggNOG" id="COG2905">
    <property type="taxonomic scope" value="Bacteria"/>
</dbReference>
<dbReference type="STRING" id="1121895.GCA_000378485_03030"/>
<dbReference type="EMBL" id="JRLX01000009">
    <property type="protein sequence ID" value="KGO86583.1"/>
    <property type="molecule type" value="Genomic_DNA"/>
</dbReference>
<dbReference type="PROSITE" id="PS50042">
    <property type="entry name" value="CNMP_BINDING_3"/>
    <property type="match status" value="1"/>
</dbReference>
<evidence type="ECO:0000313" key="7">
    <source>
        <dbReference type="Proteomes" id="UP000030152"/>
    </source>
</evidence>
<dbReference type="GO" id="GO:0000155">
    <property type="term" value="F:phosphorelay sensor kinase activity"/>
    <property type="evidence" value="ECO:0007669"/>
    <property type="project" value="InterPro"/>
</dbReference>
<evidence type="ECO:0000256" key="3">
    <source>
        <dbReference type="ARBA" id="ARBA00022553"/>
    </source>
</evidence>
<dbReference type="CDD" id="cd00038">
    <property type="entry name" value="CAP_ED"/>
    <property type="match status" value="1"/>
</dbReference>
<dbReference type="RefSeq" id="WP_020214194.1">
    <property type="nucleotide sequence ID" value="NZ_JRLX01000009.1"/>
</dbReference>
<dbReference type="InterPro" id="IPR004358">
    <property type="entry name" value="Sig_transdc_His_kin-like_C"/>
</dbReference>
<dbReference type="InterPro" id="IPR000595">
    <property type="entry name" value="cNMP-bd_dom"/>
</dbReference>
<dbReference type="InterPro" id="IPR005467">
    <property type="entry name" value="His_kinase_dom"/>
</dbReference>
<dbReference type="Gene3D" id="3.30.565.10">
    <property type="entry name" value="Histidine kinase-like ATPase, C-terminal domain"/>
    <property type="match status" value="1"/>
</dbReference>
<accession>A0A0A2M558</accession>
<dbReference type="InterPro" id="IPR018490">
    <property type="entry name" value="cNMP-bd_dom_sf"/>
</dbReference>
<dbReference type="EC" id="2.7.13.3" evidence="2"/>
<dbReference type="eggNOG" id="COG4191">
    <property type="taxonomic scope" value="Bacteria"/>
</dbReference>
<evidence type="ECO:0000256" key="2">
    <source>
        <dbReference type="ARBA" id="ARBA00012438"/>
    </source>
</evidence>
<dbReference type="CDD" id="cd00082">
    <property type="entry name" value="HisKA"/>
    <property type="match status" value="1"/>
</dbReference>
<dbReference type="SMART" id="SM00387">
    <property type="entry name" value="HATPase_c"/>
    <property type="match status" value="1"/>
</dbReference>
<dbReference type="InterPro" id="IPR003594">
    <property type="entry name" value="HATPase_dom"/>
</dbReference>
<organism evidence="6 7">
    <name type="scientific">Flavobacterium rivuli WB 3.3-2 = DSM 21788</name>
    <dbReference type="NCBI Taxonomy" id="1121895"/>
    <lineage>
        <taxon>Bacteria</taxon>
        <taxon>Pseudomonadati</taxon>
        <taxon>Bacteroidota</taxon>
        <taxon>Flavobacteriia</taxon>
        <taxon>Flavobacteriales</taxon>
        <taxon>Flavobacteriaceae</taxon>
        <taxon>Flavobacterium</taxon>
    </lineage>
</organism>
<feature type="domain" description="Cyclic nucleotide-binding" evidence="4">
    <location>
        <begin position="13"/>
        <end position="132"/>
    </location>
</feature>
<dbReference type="PANTHER" id="PTHR43065:SF48">
    <property type="entry name" value="HISTIDINE KINASE"/>
    <property type="match status" value="1"/>
</dbReference>
<name>A0A0A2M558_9FLAO</name>
<dbReference type="InterPro" id="IPR003661">
    <property type="entry name" value="HisK_dim/P_dom"/>
</dbReference>
<proteinExistence type="predicted"/>
<protein>
    <recommendedName>
        <fullName evidence="2">histidine kinase</fullName>
        <ecNumber evidence="2">2.7.13.3</ecNumber>
    </recommendedName>
</protein>
<evidence type="ECO:0000313" key="6">
    <source>
        <dbReference type="EMBL" id="KGO86583.1"/>
    </source>
</evidence>
<dbReference type="Gene3D" id="1.10.287.130">
    <property type="match status" value="1"/>
</dbReference>
<dbReference type="SUPFAM" id="SSF55874">
    <property type="entry name" value="ATPase domain of HSP90 chaperone/DNA topoisomerase II/histidine kinase"/>
    <property type="match status" value="1"/>
</dbReference>
<dbReference type="InterPro" id="IPR036890">
    <property type="entry name" value="HATPase_C_sf"/>
</dbReference>
<evidence type="ECO:0000256" key="1">
    <source>
        <dbReference type="ARBA" id="ARBA00000085"/>
    </source>
</evidence>
<dbReference type="Pfam" id="PF00027">
    <property type="entry name" value="cNMP_binding"/>
    <property type="match status" value="1"/>
</dbReference>
<dbReference type="Pfam" id="PF02518">
    <property type="entry name" value="HATPase_c"/>
    <property type="match status" value="1"/>
</dbReference>
<dbReference type="PRINTS" id="PR00344">
    <property type="entry name" value="BCTRLSENSOR"/>
</dbReference>
<reference evidence="6 7" key="1">
    <citation type="submission" date="2013-09" db="EMBL/GenBank/DDBJ databases">
        <authorList>
            <person name="Zeng Z."/>
            <person name="Chen C."/>
        </authorList>
    </citation>
    <scope>NUCLEOTIDE SEQUENCE [LARGE SCALE GENOMIC DNA]</scope>
    <source>
        <strain evidence="6 7">WB 3.3-2</strain>
    </source>
</reference>
<dbReference type="InterPro" id="IPR014710">
    <property type="entry name" value="RmlC-like_jellyroll"/>
</dbReference>
<keyword evidence="3" id="KW-0597">Phosphoprotein</keyword>
<gene>
    <name evidence="6" type="ORF">Q765_10180</name>
</gene>
<comment type="catalytic activity">
    <reaction evidence="1">
        <text>ATP + protein L-histidine = ADP + protein N-phospho-L-histidine.</text>
        <dbReference type="EC" id="2.7.13.3"/>
    </reaction>
</comment>
<dbReference type="AlphaFoldDB" id="A0A0A2M558"/>
<dbReference type="SUPFAM" id="SSF51206">
    <property type="entry name" value="cAMP-binding domain-like"/>
    <property type="match status" value="1"/>
</dbReference>
<dbReference type="PANTHER" id="PTHR43065">
    <property type="entry name" value="SENSOR HISTIDINE KINASE"/>
    <property type="match status" value="1"/>
</dbReference>
<keyword evidence="7" id="KW-1185">Reference proteome</keyword>
<dbReference type="Proteomes" id="UP000030152">
    <property type="component" value="Unassembled WGS sequence"/>
</dbReference>
<dbReference type="OrthoDB" id="9806995at2"/>
<feature type="domain" description="Histidine kinase" evidence="5">
    <location>
        <begin position="296"/>
        <end position="464"/>
    </location>
</feature>
<sequence length="464" mass="52239">MALYTKQLQQFEALVSVPENQLEWLEQHSKIVTYAEGEFIAVEGTQISGPHFILEGRVYIYIKQGNVNREITVFQEGNIFGYLPYSRGVNSSVHVQATSPVKLLSFNTDEIRTMMHDHFELTQALVHIMNNRVRDFTTMQQQNDKMAALGKLAAGLAHELNNPAAALVSDSLSLRQHLLLEPETFKNLAALSLSASQLDTINTEIKKIVGVNNRPALSLKEKTKKEEAIADWLDERGIENYEEMSEIFADFNFSFEKLETLGQPLPKNALSPVFNWIYNILTTEKILQDIQVSSGRISELIKSVKIYTHMDRGAEKIITNIHDGIQNTLSILGHKIRKGNIQLEQNYDSTLPNIMAYTGELNQVWTNLIDNALDSMESNRKGKIIITTEKDREFIKVTITDDGPGIPENIRLNIFDPFFTTKEVGKGTGMGLETVQRIVLKHNGSVKVESVPGVTTFTLCFPVN</sequence>
<dbReference type="Gene3D" id="2.60.120.10">
    <property type="entry name" value="Jelly Rolls"/>
    <property type="match status" value="1"/>
</dbReference>
<evidence type="ECO:0000259" key="4">
    <source>
        <dbReference type="PROSITE" id="PS50042"/>
    </source>
</evidence>
<comment type="caution">
    <text evidence="6">The sequence shown here is derived from an EMBL/GenBank/DDBJ whole genome shotgun (WGS) entry which is preliminary data.</text>
</comment>
<evidence type="ECO:0000259" key="5">
    <source>
        <dbReference type="PROSITE" id="PS50109"/>
    </source>
</evidence>
<dbReference type="PROSITE" id="PS50109">
    <property type="entry name" value="HIS_KIN"/>
    <property type="match status" value="1"/>
</dbReference>